<evidence type="ECO:0000259" key="9">
    <source>
        <dbReference type="PROSITE" id="PS51371"/>
    </source>
</evidence>
<dbReference type="InterPro" id="IPR046342">
    <property type="entry name" value="CBS_dom_sf"/>
</dbReference>
<gene>
    <name evidence="11" type="ORF">Ae201684_002412</name>
</gene>
<evidence type="ECO:0000256" key="1">
    <source>
        <dbReference type="ARBA" id="ARBA00004141"/>
    </source>
</evidence>
<dbReference type="PROSITE" id="PS51846">
    <property type="entry name" value="CNNM"/>
    <property type="match status" value="1"/>
</dbReference>
<evidence type="ECO:0000313" key="11">
    <source>
        <dbReference type="EMBL" id="KAF0742712.1"/>
    </source>
</evidence>
<comment type="caution">
    <text evidence="11">The sequence shown here is derived from an EMBL/GenBank/DDBJ whole genome shotgun (WGS) entry which is preliminary data.</text>
</comment>
<feature type="domain" description="CBS" evidence="9">
    <location>
        <begin position="357"/>
        <end position="432"/>
    </location>
</feature>
<organism evidence="11 12">
    <name type="scientific">Aphanomyces euteiches</name>
    <dbReference type="NCBI Taxonomy" id="100861"/>
    <lineage>
        <taxon>Eukaryota</taxon>
        <taxon>Sar</taxon>
        <taxon>Stramenopiles</taxon>
        <taxon>Oomycota</taxon>
        <taxon>Saprolegniomycetes</taxon>
        <taxon>Saprolegniales</taxon>
        <taxon>Verrucalvaceae</taxon>
        <taxon>Aphanomyces</taxon>
    </lineage>
</organism>
<dbReference type="AlphaFoldDB" id="A0A6G0XQY8"/>
<dbReference type="InterPro" id="IPR000644">
    <property type="entry name" value="CBS_dom"/>
</dbReference>
<keyword evidence="3" id="KW-0677">Repeat</keyword>
<dbReference type="Pfam" id="PF01595">
    <property type="entry name" value="CNNM"/>
    <property type="match status" value="1"/>
</dbReference>
<feature type="domain" description="CNNM transmembrane" evidence="10">
    <location>
        <begin position="17"/>
        <end position="205"/>
    </location>
</feature>
<dbReference type="GO" id="GO:0030026">
    <property type="term" value="P:intracellular manganese ion homeostasis"/>
    <property type="evidence" value="ECO:0007669"/>
    <property type="project" value="TreeGrafter"/>
</dbReference>
<keyword evidence="2 7" id="KW-0812">Transmembrane</keyword>
<dbReference type="FunFam" id="3.10.580.10:FF:000006">
    <property type="entry name" value="DUF21 and CBS domain protein"/>
    <property type="match status" value="1"/>
</dbReference>
<evidence type="ECO:0008006" key="13">
    <source>
        <dbReference type="Google" id="ProtNLM"/>
    </source>
</evidence>
<sequence>MNTTLGCDGELLTPSCDPEGFFLALLGVVALICTAGMMAGLTMGLVSIDQLNLQILQSSGTDEEKAQAEKLLPIVKQHHLLLVTLLLFNAAANEALPVFLARIVTEAQAIMISVTCVLFFGEIIPSAIFTGKQQLAIAASLVPFVRVLMFLAFPLAYPIAKLLDYCLGEDHEFSRYKRKELKALVALHHKQSQKWLQKEPTNRDLSIHIPSSTTPLLEEQKTYGAVMLTAPPPIHTILEEPANSTAGPSVPSYDPPETPSLYSMTGTHLHNDEVAIIHGAMDMSTKTVAMIMTPFDKVFMLSVEEKLDDATMVRILASGYSRIPVYKDHKVNVVGLLLVKRLIVLNPAEEKPLKDLMLRRPIVIAPEHSCYSILNLFQEGRSHFALVSPQKDEITACWKGNTDIDPSSVEILGIVTIEDVLEELIMEEIADESDSPHAGHPDTYLDEVRGRGVQRAALKFKSLLGRIRRRRASNGDVEIVINEPSV</sequence>
<dbReference type="EMBL" id="VJMJ01000025">
    <property type="protein sequence ID" value="KAF0742712.1"/>
    <property type="molecule type" value="Genomic_DNA"/>
</dbReference>
<keyword evidence="12" id="KW-1185">Reference proteome</keyword>
<dbReference type="GO" id="GO:0016020">
    <property type="term" value="C:membrane"/>
    <property type="evidence" value="ECO:0007669"/>
    <property type="project" value="UniProtKB-SubCell"/>
</dbReference>
<evidence type="ECO:0000256" key="7">
    <source>
        <dbReference type="PROSITE-ProRule" id="PRU01193"/>
    </source>
</evidence>
<evidence type="ECO:0000256" key="8">
    <source>
        <dbReference type="SAM" id="Phobius"/>
    </source>
</evidence>
<dbReference type="InterPro" id="IPR044751">
    <property type="entry name" value="Ion_transp-like_CBS"/>
</dbReference>
<dbReference type="GO" id="GO:0010960">
    <property type="term" value="P:magnesium ion homeostasis"/>
    <property type="evidence" value="ECO:0007669"/>
    <property type="project" value="InterPro"/>
</dbReference>
<evidence type="ECO:0000256" key="3">
    <source>
        <dbReference type="ARBA" id="ARBA00022737"/>
    </source>
</evidence>
<reference evidence="11 12" key="1">
    <citation type="submission" date="2019-07" db="EMBL/GenBank/DDBJ databases">
        <title>Genomics analysis of Aphanomyces spp. identifies a new class of oomycete effector associated with host adaptation.</title>
        <authorList>
            <person name="Gaulin E."/>
        </authorList>
    </citation>
    <scope>NUCLEOTIDE SEQUENCE [LARGE SCALE GENOMIC DNA]</scope>
    <source>
        <strain evidence="11 12">ATCC 201684</strain>
    </source>
</reference>
<dbReference type="GO" id="GO:0005737">
    <property type="term" value="C:cytoplasm"/>
    <property type="evidence" value="ECO:0007669"/>
    <property type="project" value="TreeGrafter"/>
</dbReference>
<evidence type="ECO:0000256" key="4">
    <source>
        <dbReference type="ARBA" id="ARBA00022989"/>
    </source>
</evidence>
<dbReference type="InterPro" id="IPR045095">
    <property type="entry name" value="ACDP"/>
</dbReference>
<keyword evidence="4 7" id="KW-1133">Transmembrane helix</keyword>
<evidence type="ECO:0000256" key="5">
    <source>
        <dbReference type="ARBA" id="ARBA00023136"/>
    </source>
</evidence>
<feature type="transmembrane region" description="Helical" evidence="8">
    <location>
        <begin position="135"/>
        <end position="157"/>
    </location>
</feature>
<feature type="domain" description="CBS" evidence="9">
    <location>
        <begin position="292"/>
        <end position="353"/>
    </location>
</feature>
<feature type="transmembrane region" description="Helical" evidence="8">
    <location>
        <begin position="20"/>
        <end position="46"/>
    </location>
</feature>
<evidence type="ECO:0000259" key="10">
    <source>
        <dbReference type="PROSITE" id="PS51846"/>
    </source>
</evidence>
<dbReference type="PANTHER" id="PTHR12064:SF97">
    <property type="entry name" value="METAL TRANSPORTER CNNM-5"/>
    <property type="match status" value="1"/>
</dbReference>
<keyword evidence="6" id="KW-0129">CBS domain</keyword>
<dbReference type="VEuPathDB" id="FungiDB:AeMF1_016979"/>
<feature type="transmembrane region" description="Helical" evidence="8">
    <location>
        <begin position="107"/>
        <end position="128"/>
    </location>
</feature>
<evidence type="ECO:0000256" key="6">
    <source>
        <dbReference type="PROSITE-ProRule" id="PRU00703"/>
    </source>
</evidence>
<accession>A0A6G0XQY8</accession>
<dbReference type="PANTHER" id="PTHR12064">
    <property type="entry name" value="METAL TRANSPORTER CNNM"/>
    <property type="match status" value="1"/>
</dbReference>
<proteinExistence type="predicted"/>
<dbReference type="CDD" id="cd04590">
    <property type="entry name" value="CBS_pair_CorC_HlyC_assoc"/>
    <property type="match status" value="1"/>
</dbReference>
<dbReference type="InterPro" id="IPR002550">
    <property type="entry name" value="CNNM"/>
</dbReference>
<dbReference type="Proteomes" id="UP000481153">
    <property type="component" value="Unassembled WGS sequence"/>
</dbReference>
<keyword evidence="5 7" id="KW-0472">Membrane</keyword>
<name>A0A6G0XQY8_9STRA</name>
<comment type="subcellular location">
    <subcellularLocation>
        <location evidence="1">Membrane</location>
        <topology evidence="1">Multi-pass membrane protein</topology>
    </subcellularLocation>
</comment>
<dbReference type="Gene3D" id="3.10.580.10">
    <property type="entry name" value="CBS-domain"/>
    <property type="match status" value="1"/>
</dbReference>
<dbReference type="PROSITE" id="PS51371">
    <property type="entry name" value="CBS"/>
    <property type="match status" value="2"/>
</dbReference>
<evidence type="ECO:0000313" key="12">
    <source>
        <dbReference type="Proteomes" id="UP000481153"/>
    </source>
</evidence>
<dbReference type="SUPFAM" id="SSF54631">
    <property type="entry name" value="CBS-domain pair"/>
    <property type="match status" value="1"/>
</dbReference>
<evidence type="ECO:0000256" key="2">
    <source>
        <dbReference type="ARBA" id="ARBA00022692"/>
    </source>
</evidence>
<protein>
    <recommendedName>
        <fullName evidence="13">CNNM transmembrane domain-containing protein</fullName>
    </recommendedName>
</protein>